<evidence type="ECO:0000313" key="13">
    <source>
        <dbReference type="EMBL" id="SFV73059.1"/>
    </source>
</evidence>
<dbReference type="GO" id="GO:0005737">
    <property type="term" value="C:cytoplasm"/>
    <property type="evidence" value="ECO:0007669"/>
    <property type="project" value="UniProtKB-SubCell"/>
</dbReference>
<dbReference type="GO" id="GO:0000049">
    <property type="term" value="F:tRNA binding"/>
    <property type="evidence" value="ECO:0007669"/>
    <property type="project" value="TreeGrafter"/>
</dbReference>
<comment type="subcellular location">
    <subcellularLocation>
        <location evidence="1">Cytoplasm</location>
    </subcellularLocation>
</comment>
<keyword evidence="9" id="KW-0067">ATP-binding</keyword>
<organism evidence="13 14">
    <name type="scientific">Desulfovibrio piger</name>
    <dbReference type="NCBI Taxonomy" id="901"/>
    <lineage>
        <taxon>Bacteria</taxon>
        <taxon>Pseudomonadati</taxon>
        <taxon>Thermodesulfobacteriota</taxon>
        <taxon>Desulfovibrionia</taxon>
        <taxon>Desulfovibrionales</taxon>
        <taxon>Desulfovibrionaceae</taxon>
        <taxon>Desulfovibrio</taxon>
    </lineage>
</organism>
<dbReference type="PANTHER" id="PTHR17490:SF16">
    <property type="entry name" value="THREONYLCARBAMOYL-AMP SYNTHASE"/>
    <property type="match status" value="1"/>
</dbReference>
<keyword evidence="4" id="KW-0963">Cytoplasm</keyword>
<evidence type="ECO:0000256" key="7">
    <source>
        <dbReference type="ARBA" id="ARBA00022695"/>
    </source>
</evidence>
<evidence type="ECO:0000256" key="8">
    <source>
        <dbReference type="ARBA" id="ARBA00022741"/>
    </source>
</evidence>
<dbReference type="Proteomes" id="UP000186323">
    <property type="component" value="Chromosome I"/>
</dbReference>
<dbReference type="PROSITE" id="PS51163">
    <property type="entry name" value="YRDC"/>
    <property type="match status" value="1"/>
</dbReference>
<evidence type="ECO:0000256" key="4">
    <source>
        <dbReference type="ARBA" id="ARBA00022490"/>
    </source>
</evidence>
<comment type="similarity">
    <text evidence="2">Belongs to the SUA5 family.</text>
</comment>
<keyword evidence="5" id="KW-0808">Transferase</keyword>
<name>A0A1K1LEC8_9BACT</name>
<dbReference type="Gene3D" id="3.90.870.10">
    <property type="entry name" value="DHBP synthase"/>
    <property type="match status" value="1"/>
</dbReference>
<evidence type="ECO:0000256" key="10">
    <source>
        <dbReference type="ARBA" id="ARBA00029774"/>
    </source>
</evidence>
<evidence type="ECO:0000256" key="11">
    <source>
        <dbReference type="ARBA" id="ARBA00048366"/>
    </source>
</evidence>
<dbReference type="InterPro" id="IPR050156">
    <property type="entry name" value="TC-AMP_synthase_SUA5"/>
</dbReference>
<gene>
    <name evidence="13" type="ORF">DESPIGER_1208</name>
</gene>
<keyword evidence="14" id="KW-1185">Reference proteome</keyword>
<evidence type="ECO:0000256" key="6">
    <source>
        <dbReference type="ARBA" id="ARBA00022694"/>
    </source>
</evidence>
<evidence type="ECO:0000256" key="5">
    <source>
        <dbReference type="ARBA" id="ARBA00022679"/>
    </source>
</evidence>
<dbReference type="GO" id="GO:0061710">
    <property type="term" value="F:L-threonylcarbamoyladenylate synthase"/>
    <property type="evidence" value="ECO:0007669"/>
    <property type="project" value="UniProtKB-EC"/>
</dbReference>
<feature type="domain" description="YrdC-like" evidence="12">
    <location>
        <begin position="9"/>
        <end position="207"/>
    </location>
</feature>
<accession>A0A1K1LEC8</accession>
<keyword evidence="8" id="KW-0547">Nucleotide-binding</keyword>
<dbReference type="GO" id="GO:0008033">
    <property type="term" value="P:tRNA processing"/>
    <property type="evidence" value="ECO:0007669"/>
    <property type="project" value="UniProtKB-KW"/>
</dbReference>
<dbReference type="SUPFAM" id="SSF55821">
    <property type="entry name" value="YrdC/RibB"/>
    <property type="match status" value="1"/>
</dbReference>
<evidence type="ECO:0000313" key="14">
    <source>
        <dbReference type="Proteomes" id="UP000186323"/>
    </source>
</evidence>
<evidence type="ECO:0000259" key="12">
    <source>
        <dbReference type="PROSITE" id="PS51163"/>
    </source>
</evidence>
<dbReference type="Pfam" id="PF01300">
    <property type="entry name" value="Sua5_yciO_yrdC"/>
    <property type="match status" value="1"/>
</dbReference>
<comment type="catalytic activity">
    <reaction evidence="11">
        <text>L-threonine + hydrogencarbonate + ATP = L-threonylcarbamoyladenylate + diphosphate + H2O</text>
        <dbReference type="Rhea" id="RHEA:36407"/>
        <dbReference type="ChEBI" id="CHEBI:15377"/>
        <dbReference type="ChEBI" id="CHEBI:17544"/>
        <dbReference type="ChEBI" id="CHEBI:30616"/>
        <dbReference type="ChEBI" id="CHEBI:33019"/>
        <dbReference type="ChEBI" id="CHEBI:57926"/>
        <dbReference type="ChEBI" id="CHEBI:73682"/>
        <dbReference type="EC" id="2.7.7.87"/>
    </reaction>
</comment>
<dbReference type="GO" id="GO:0006450">
    <property type="term" value="P:regulation of translational fidelity"/>
    <property type="evidence" value="ECO:0007669"/>
    <property type="project" value="TreeGrafter"/>
</dbReference>
<dbReference type="EC" id="2.7.7.87" evidence="3"/>
<keyword evidence="7" id="KW-0548">Nucleotidyltransferase</keyword>
<dbReference type="InterPro" id="IPR017945">
    <property type="entry name" value="DHBP_synth_RibB-like_a/b_dom"/>
</dbReference>
<evidence type="ECO:0000256" key="2">
    <source>
        <dbReference type="ARBA" id="ARBA00007663"/>
    </source>
</evidence>
<protein>
    <recommendedName>
        <fullName evidence="10">L-threonylcarbamoyladenylate synthase</fullName>
        <ecNumber evidence="3">2.7.7.87</ecNumber>
    </recommendedName>
    <alternativeName>
        <fullName evidence="10">L-threonylcarbamoyladenylate synthase</fullName>
    </alternativeName>
</protein>
<dbReference type="GO" id="GO:0005524">
    <property type="term" value="F:ATP binding"/>
    <property type="evidence" value="ECO:0007669"/>
    <property type="project" value="UniProtKB-KW"/>
</dbReference>
<dbReference type="KEGG" id="dpg:DESPIGER_1208"/>
<reference evidence="14" key="1">
    <citation type="submission" date="2016-10" db="EMBL/GenBank/DDBJ databases">
        <authorList>
            <person name="Wegmann U."/>
        </authorList>
    </citation>
    <scope>NUCLEOTIDE SEQUENCE [LARGE SCALE GENOMIC DNA]</scope>
</reference>
<dbReference type="OrthoDB" id="9814580at2"/>
<dbReference type="RefSeq" id="WP_072334314.1">
    <property type="nucleotide sequence ID" value="NZ_CALJDE010000060.1"/>
</dbReference>
<evidence type="ECO:0000256" key="9">
    <source>
        <dbReference type="ARBA" id="ARBA00022840"/>
    </source>
</evidence>
<evidence type="ECO:0000256" key="1">
    <source>
        <dbReference type="ARBA" id="ARBA00004496"/>
    </source>
</evidence>
<dbReference type="InterPro" id="IPR006070">
    <property type="entry name" value="Sua5-like_dom"/>
</dbReference>
<proteinExistence type="inferred from homology"/>
<dbReference type="GO" id="GO:0003725">
    <property type="term" value="F:double-stranded RNA binding"/>
    <property type="evidence" value="ECO:0007669"/>
    <property type="project" value="InterPro"/>
</dbReference>
<dbReference type="NCBIfam" id="TIGR00057">
    <property type="entry name" value="L-threonylcarbamoyladenylate synthase"/>
    <property type="match status" value="1"/>
</dbReference>
<keyword evidence="6" id="KW-0819">tRNA processing</keyword>
<dbReference type="AlphaFoldDB" id="A0A1K1LEC8"/>
<evidence type="ECO:0000256" key="3">
    <source>
        <dbReference type="ARBA" id="ARBA00012584"/>
    </source>
</evidence>
<dbReference type="PANTHER" id="PTHR17490">
    <property type="entry name" value="SUA5"/>
    <property type="match status" value="1"/>
</dbReference>
<dbReference type="EMBL" id="LT630450">
    <property type="protein sequence ID" value="SFV73059.1"/>
    <property type="molecule type" value="Genomic_DNA"/>
</dbReference>
<sequence length="222" mass="23003">MIPRSLCQISTAEDAARRLREGGVLAFPTETFYGLGCCADQALAVARVYQAKRRPVHMPLPLLAGSLDLLRPYVTLEQAPEALLAAFWPGPLTVVLAARLTPLEGRRPLAPQLVNPRGKAAVRLTPHPLAARLSCLAGAPLTASSANISGQAAARVPDELDERLLAALTGPGDGVVVSGPAPAGGVPSTIVEPLAGTDLRVLRLGAVSLEALRGAGFTPHLS</sequence>